<name>A0A179UYR4_BLAGS</name>
<proteinExistence type="predicted"/>
<accession>A0A179UYR4</accession>
<evidence type="ECO:0000256" key="1">
    <source>
        <dbReference type="SAM" id="MobiDB-lite"/>
    </source>
</evidence>
<keyword evidence="2" id="KW-0472">Membrane</keyword>
<dbReference type="VEuPathDB" id="FungiDB:BDBG_17663"/>
<feature type="transmembrane region" description="Helical" evidence="2">
    <location>
        <begin position="28"/>
        <end position="54"/>
    </location>
</feature>
<dbReference type="EMBL" id="GG657467">
    <property type="protein sequence ID" value="OAT12359.1"/>
    <property type="molecule type" value="Genomic_DNA"/>
</dbReference>
<evidence type="ECO:0000313" key="3">
    <source>
        <dbReference type="EMBL" id="OAT12359.1"/>
    </source>
</evidence>
<dbReference type="GeneID" id="42529286"/>
<dbReference type="RefSeq" id="XP_031580342.1">
    <property type="nucleotide sequence ID" value="XM_031725333.1"/>
</dbReference>
<dbReference type="AlphaFoldDB" id="A0A179UYR4"/>
<reference evidence="4" key="1">
    <citation type="journal article" date="2015" name="PLoS Genet.">
        <title>The dynamic genome and transcriptome of the human fungal pathogen Blastomyces and close relative Emmonsia.</title>
        <authorList>
            <person name="Munoz J.F."/>
            <person name="Gauthier G.M."/>
            <person name="Desjardins C.A."/>
            <person name="Gallo J.E."/>
            <person name="Holder J."/>
            <person name="Sullivan T.D."/>
            <person name="Marty A.J."/>
            <person name="Carmen J.C."/>
            <person name="Chen Z."/>
            <person name="Ding L."/>
            <person name="Gujja S."/>
            <person name="Magrini V."/>
            <person name="Misas E."/>
            <person name="Mitreva M."/>
            <person name="Priest M."/>
            <person name="Saif S."/>
            <person name="Whiston E.A."/>
            <person name="Young S."/>
            <person name="Zeng Q."/>
            <person name="Goldman W.E."/>
            <person name="Mardis E.R."/>
            <person name="Taylor J.W."/>
            <person name="McEwen J.G."/>
            <person name="Clay O.K."/>
            <person name="Klein B.S."/>
            <person name="Cuomo C.A."/>
        </authorList>
    </citation>
    <scope>NUCLEOTIDE SEQUENCE [LARGE SCALE GENOMIC DNA]</scope>
    <source>
        <strain evidence="4">SLH14081</strain>
    </source>
</reference>
<protein>
    <submittedName>
        <fullName evidence="3">Uncharacterized protein</fullName>
    </submittedName>
</protein>
<dbReference type="KEGG" id="bgh:BDBG_17663"/>
<keyword evidence="2" id="KW-1133">Transmembrane helix</keyword>
<keyword evidence="2" id="KW-0812">Transmembrane</keyword>
<feature type="compositionally biased region" description="Basic and acidic residues" evidence="1">
    <location>
        <begin position="71"/>
        <end position="81"/>
    </location>
</feature>
<organism evidence="3 4">
    <name type="scientific">Blastomyces gilchristii (strain SLH14081)</name>
    <name type="common">Blastomyces dermatitidis</name>
    <dbReference type="NCBI Taxonomy" id="559298"/>
    <lineage>
        <taxon>Eukaryota</taxon>
        <taxon>Fungi</taxon>
        <taxon>Dikarya</taxon>
        <taxon>Ascomycota</taxon>
        <taxon>Pezizomycotina</taxon>
        <taxon>Eurotiomycetes</taxon>
        <taxon>Eurotiomycetidae</taxon>
        <taxon>Onygenales</taxon>
        <taxon>Ajellomycetaceae</taxon>
        <taxon>Blastomyces</taxon>
    </lineage>
</organism>
<sequence>MIVVFLLPQYLLLHGNDGGARSPLLSFFPLVCYLLLFVFVLDIFISYFCSFVLTSDFLDPVQWRESTARCVETEETRKPGKDQSTSSSRGEDERPALVENNTRAKLLASCKLNISPSNCKLRFQTISAGAKQS</sequence>
<dbReference type="Proteomes" id="UP000002038">
    <property type="component" value="Unassembled WGS sequence"/>
</dbReference>
<gene>
    <name evidence="3" type="ORF">BDBG_17663</name>
</gene>
<evidence type="ECO:0000256" key="2">
    <source>
        <dbReference type="SAM" id="Phobius"/>
    </source>
</evidence>
<feature type="region of interest" description="Disordered" evidence="1">
    <location>
        <begin position="69"/>
        <end position="99"/>
    </location>
</feature>
<keyword evidence="4" id="KW-1185">Reference proteome</keyword>
<evidence type="ECO:0000313" key="4">
    <source>
        <dbReference type="Proteomes" id="UP000002038"/>
    </source>
</evidence>